<sequence>MPYGDGRVYSIRSVRSRPRAATPAVEFGLDEEKEGGMRHLADHVFVLSAKMKTDCLPVALPKTDPDIGA</sequence>
<evidence type="ECO:0000313" key="1">
    <source>
        <dbReference type="EMBL" id="KAK4016749.1"/>
    </source>
</evidence>
<dbReference type="EMBL" id="JAOYFB010000005">
    <property type="protein sequence ID" value="KAK4016749.1"/>
    <property type="molecule type" value="Genomic_DNA"/>
</dbReference>
<protein>
    <submittedName>
        <fullName evidence="1">Uncharacterized protein</fullName>
    </submittedName>
</protein>
<organism evidence="1 2">
    <name type="scientific">Daphnia magna</name>
    <dbReference type="NCBI Taxonomy" id="35525"/>
    <lineage>
        <taxon>Eukaryota</taxon>
        <taxon>Metazoa</taxon>
        <taxon>Ecdysozoa</taxon>
        <taxon>Arthropoda</taxon>
        <taxon>Crustacea</taxon>
        <taxon>Branchiopoda</taxon>
        <taxon>Diplostraca</taxon>
        <taxon>Cladocera</taxon>
        <taxon>Anomopoda</taxon>
        <taxon>Daphniidae</taxon>
        <taxon>Daphnia</taxon>
    </lineage>
</organism>
<keyword evidence="2" id="KW-1185">Reference proteome</keyword>
<gene>
    <name evidence="1" type="ORF">OUZ56_031715</name>
</gene>
<proteinExistence type="predicted"/>
<dbReference type="Proteomes" id="UP001234178">
    <property type="component" value="Unassembled WGS sequence"/>
</dbReference>
<evidence type="ECO:0000313" key="2">
    <source>
        <dbReference type="Proteomes" id="UP001234178"/>
    </source>
</evidence>
<comment type="caution">
    <text evidence="1">The sequence shown here is derived from an EMBL/GenBank/DDBJ whole genome shotgun (WGS) entry which is preliminary data.</text>
</comment>
<reference evidence="1 2" key="1">
    <citation type="journal article" date="2023" name="Nucleic Acids Res.">
        <title>The hologenome of Daphnia magna reveals possible DNA methylation and microbiome-mediated evolution of the host genome.</title>
        <authorList>
            <person name="Chaturvedi A."/>
            <person name="Li X."/>
            <person name="Dhandapani V."/>
            <person name="Marshall H."/>
            <person name="Kissane S."/>
            <person name="Cuenca-Cambronero M."/>
            <person name="Asole G."/>
            <person name="Calvet F."/>
            <person name="Ruiz-Romero M."/>
            <person name="Marangio P."/>
            <person name="Guigo R."/>
            <person name="Rago D."/>
            <person name="Mirbahai L."/>
            <person name="Eastwood N."/>
            <person name="Colbourne J.K."/>
            <person name="Zhou J."/>
            <person name="Mallon E."/>
            <person name="Orsini L."/>
        </authorList>
    </citation>
    <scope>NUCLEOTIDE SEQUENCE [LARGE SCALE GENOMIC DNA]</scope>
    <source>
        <strain evidence="1">LRV0_1</strain>
    </source>
</reference>
<name>A0ABQ9ZW15_9CRUS</name>
<accession>A0ABQ9ZW15</accession>